<proteinExistence type="inferred from homology"/>
<dbReference type="InterPro" id="IPR036914">
    <property type="entry name" value="MGS-like_dom_sf"/>
</dbReference>
<keyword evidence="5 8" id="KW-0658">Purine biosynthesis</keyword>
<dbReference type="Proteomes" id="UP001357452">
    <property type="component" value="Unassembled WGS sequence"/>
</dbReference>
<protein>
    <recommendedName>
        <fullName evidence="8">Bifunctional purine biosynthesis protein PurH</fullName>
    </recommendedName>
    <domain>
        <recommendedName>
            <fullName evidence="8">Phosphoribosylaminoimidazolecarboxamide formyltransferase</fullName>
            <ecNumber evidence="8">2.1.2.3</ecNumber>
        </recommendedName>
        <alternativeName>
            <fullName evidence="8">AICAR transformylase</fullName>
        </alternativeName>
    </domain>
    <domain>
        <recommendedName>
            <fullName evidence="8">IMP cyclohydrolase</fullName>
            <ecNumber evidence="8">3.5.4.10</ecNumber>
        </recommendedName>
        <alternativeName>
            <fullName evidence="8">ATIC</fullName>
        </alternativeName>
        <alternativeName>
            <fullName evidence="8">IMP synthase</fullName>
        </alternativeName>
        <alternativeName>
            <fullName evidence="8">Inosinicase</fullName>
        </alternativeName>
    </domain>
</protein>
<dbReference type="EC" id="2.1.2.3" evidence="8"/>
<dbReference type="InterPro" id="IPR016193">
    <property type="entry name" value="Cytidine_deaminase-like"/>
</dbReference>
<dbReference type="InterPro" id="IPR024051">
    <property type="entry name" value="AICAR_Tfase_dup_dom_sf"/>
</dbReference>
<accession>A0ABU7RCU7</accession>
<evidence type="ECO:0000256" key="7">
    <source>
        <dbReference type="ARBA" id="ARBA00023268"/>
    </source>
</evidence>
<comment type="catalytic activity">
    <reaction evidence="8">
        <text>(6R)-10-formyltetrahydrofolate + 5-amino-1-(5-phospho-beta-D-ribosyl)imidazole-4-carboxamide = 5-formamido-1-(5-phospho-D-ribosyl)imidazole-4-carboxamide + (6S)-5,6,7,8-tetrahydrofolate</text>
        <dbReference type="Rhea" id="RHEA:22192"/>
        <dbReference type="ChEBI" id="CHEBI:57453"/>
        <dbReference type="ChEBI" id="CHEBI:58467"/>
        <dbReference type="ChEBI" id="CHEBI:58475"/>
        <dbReference type="ChEBI" id="CHEBI:195366"/>
        <dbReference type="EC" id="2.1.2.3"/>
    </reaction>
</comment>
<comment type="catalytic activity">
    <reaction evidence="8">
        <text>IMP + H2O = 5-formamido-1-(5-phospho-D-ribosyl)imidazole-4-carboxamide</text>
        <dbReference type="Rhea" id="RHEA:18445"/>
        <dbReference type="ChEBI" id="CHEBI:15377"/>
        <dbReference type="ChEBI" id="CHEBI:58053"/>
        <dbReference type="ChEBI" id="CHEBI:58467"/>
        <dbReference type="EC" id="3.5.4.10"/>
    </reaction>
</comment>
<gene>
    <name evidence="8 10" type="primary">purH</name>
    <name evidence="10" type="ORF">V2H41_00900</name>
</gene>
<comment type="similarity">
    <text evidence="3 8">Belongs to the PurH family.</text>
</comment>
<dbReference type="RefSeq" id="WP_330973227.1">
    <property type="nucleotide sequence ID" value="NZ_JAZGLY010000001.1"/>
</dbReference>
<dbReference type="SMART" id="SM00798">
    <property type="entry name" value="AICARFT_IMPCHas"/>
    <property type="match status" value="1"/>
</dbReference>
<dbReference type="PANTHER" id="PTHR11692">
    <property type="entry name" value="BIFUNCTIONAL PURINE BIOSYNTHESIS PROTEIN PURH"/>
    <property type="match status" value="1"/>
</dbReference>
<dbReference type="EMBL" id="JAZGLY010000001">
    <property type="protein sequence ID" value="MEE6185819.1"/>
    <property type="molecule type" value="Genomic_DNA"/>
</dbReference>
<comment type="domain">
    <text evidence="8">The IMP cyclohydrolase activity resides in the N-terminal region.</text>
</comment>
<dbReference type="Pfam" id="PF02142">
    <property type="entry name" value="MGS"/>
    <property type="match status" value="1"/>
</dbReference>
<feature type="domain" description="MGS-like" evidence="9">
    <location>
        <begin position="1"/>
        <end position="147"/>
    </location>
</feature>
<dbReference type="NCBIfam" id="TIGR00355">
    <property type="entry name" value="purH"/>
    <property type="match status" value="1"/>
</dbReference>
<dbReference type="NCBIfam" id="NF002049">
    <property type="entry name" value="PRK00881.1"/>
    <property type="match status" value="1"/>
</dbReference>
<dbReference type="InterPro" id="IPR002695">
    <property type="entry name" value="PurH-like"/>
</dbReference>
<evidence type="ECO:0000313" key="11">
    <source>
        <dbReference type="Proteomes" id="UP001357452"/>
    </source>
</evidence>
<organism evidence="10 11">
    <name type="scientific">Niabella digestorum</name>
    <dbReference type="NCBI Taxonomy" id="3117701"/>
    <lineage>
        <taxon>Bacteria</taxon>
        <taxon>Pseudomonadati</taxon>
        <taxon>Bacteroidota</taxon>
        <taxon>Chitinophagia</taxon>
        <taxon>Chitinophagales</taxon>
        <taxon>Chitinophagaceae</taxon>
        <taxon>Niabella</taxon>
    </lineage>
</organism>
<dbReference type="PANTHER" id="PTHR11692:SF0">
    <property type="entry name" value="BIFUNCTIONAL PURINE BIOSYNTHESIS PROTEIN ATIC"/>
    <property type="match status" value="1"/>
</dbReference>
<dbReference type="GO" id="GO:0004643">
    <property type="term" value="F:phosphoribosylaminoimidazolecarboxamide formyltransferase activity"/>
    <property type="evidence" value="ECO:0007669"/>
    <property type="project" value="UniProtKB-EC"/>
</dbReference>
<dbReference type="HAMAP" id="MF_00139">
    <property type="entry name" value="PurH"/>
    <property type="match status" value="1"/>
</dbReference>
<dbReference type="SUPFAM" id="SSF53927">
    <property type="entry name" value="Cytidine deaminase-like"/>
    <property type="match status" value="1"/>
</dbReference>
<evidence type="ECO:0000256" key="3">
    <source>
        <dbReference type="ARBA" id="ARBA00007667"/>
    </source>
</evidence>
<evidence type="ECO:0000256" key="8">
    <source>
        <dbReference type="HAMAP-Rule" id="MF_00139"/>
    </source>
</evidence>
<dbReference type="EC" id="3.5.4.10" evidence="8"/>
<evidence type="ECO:0000256" key="6">
    <source>
        <dbReference type="ARBA" id="ARBA00022801"/>
    </source>
</evidence>
<evidence type="ECO:0000259" key="9">
    <source>
        <dbReference type="PROSITE" id="PS51855"/>
    </source>
</evidence>
<dbReference type="Gene3D" id="3.40.50.1380">
    <property type="entry name" value="Methylglyoxal synthase-like domain"/>
    <property type="match status" value="1"/>
</dbReference>
<evidence type="ECO:0000256" key="1">
    <source>
        <dbReference type="ARBA" id="ARBA00004844"/>
    </source>
</evidence>
<dbReference type="SUPFAM" id="SSF52335">
    <property type="entry name" value="Methylglyoxal synthase-like"/>
    <property type="match status" value="1"/>
</dbReference>
<dbReference type="Gene3D" id="3.40.140.20">
    <property type="match status" value="2"/>
</dbReference>
<evidence type="ECO:0000256" key="5">
    <source>
        <dbReference type="ARBA" id="ARBA00022755"/>
    </source>
</evidence>
<keyword evidence="11" id="KW-1185">Reference proteome</keyword>
<comment type="pathway">
    <text evidence="1 8">Purine metabolism; IMP biosynthesis via de novo pathway; IMP from 5-formamido-1-(5-phospho-D-ribosyl)imidazole-4-carboxamide: step 1/1.</text>
</comment>
<sequence length="508" mass="55786">MNKKIQSALISVFYKDGLEPIVKELARLGITIYSTGGTQKFIEDLGVQVVPVESLTTYPSILGGRVKTLHPSVFGGILGRRDVETDVQEMAQYKIPEIDLVIVDLYPFEETVASTNDEKQIIEKIDIGGPSMIRAAAKNFKDVLVVAAKKDYAAVTELLQTQNGETTLEQRKAFAAKAFEIVAHYDVAISKYFNTNNLEAEYFLHSEPKPKTMRYGENPHQPGVFYGDLEQLFTQLNGKELSYNNLVDVDAAVQLIAEFPQGGDVVFAIIKHTNVCGVAARKTTADAWSTALLGDPESAFGGVLVTNGVVDEHTANAINEIFFEVLIAPGFEEAALNILKSKKNRILLQLKQLPQSKEQFKSVLNGVLVQATDQGNYTDWKEEGGRATTEQEKADLEFANIICKHLKSNAIALVKNKQLVGKGAGQTSRVDAVRHAIEKAKQFGFDLNGAVLASDAFFPFNDSVQIAHKAGVTAFIQPGGSIRDKDSIDYCKENNLAMVLTGMRHFKH</sequence>
<keyword evidence="7 8" id="KW-0511">Multifunctional enzyme</keyword>
<comment type="pathway">
    <text evidence="2 8">Purine metabolism; IMP biosynthesis via de novo pathway; 5-formamido-1-(5-phospho-D-ribosyl)imidazole-4-carboxamide from 5-amino-1-(5-phospho-D-ribosyl)imidazole-4-carboxamide (10-formyl THF route): step 1/1.</text>
</comment>
<dbReference type="SMART" id="SM00851">
    <property type="entry name" value="MGS"/>
    <property type="match status" value="1"/>
</dbReference>
<dbReference type="PIRSF" id="PIRSF000414">
    <property type="entry name" value="AICARFT_IMPCHas"/>
    <property type="match status" value="1"/>
</dbReference>
<comment type="caution">
    <text evidence="10">The sequence shown here is derived from an EMBL/GenBank/DDBJ whole genome shotgun (WGS) entry which is preliminary data.</text>
</comment>
<name>A0ABU7RCU7_9BACT</name>
<evidence type="ECO:0000256" key="4">
    <source>
        <dbReference type="ARBA" id="ARBA00022679"/>
    </source>
</evidence>
<reference evidence="10 11" key="1">
    <citation type="submission" date="2024-01" db="EMBL/GenBank/DDBJ databases">
        <title>Niabella digestum sp. nov., isolated from waste digestion system.</title>
        <authorList>
            <person name="Zhang L."/>
        </authorList>
    </citation>
    <scope>NUCLEOTIDE SEQUENCE [LARGE SCALE GENOMIC DNA]</scope>
    <source>
        <strain evidence="10 11">A18</strain>
    </source>
</reference>
<dbReference type="GO" id="GO:0003937">
    <property type="term" value="F:IMP cyclohydrolase activity"/>
    <property type="evidence" value="ECO:0007669"/>
    <property type="project" value="UniProtKB-EC"/>
</dbReference>
<keyword evidence="6 8" id="KW-0378">Hydrolase</keyword>
<dbReference type="Pfam" id="PF01808">
    <property type="entry name" value="AICARFT_IMPCHas"/>
    <property type="match status" value="1"/>
</dbReference>
<dbReference type="InterPro" id="IPR011607">
    <property type="entry name" value="MGS-like_dom"/>
</dbReference>
<keyword evidence="4 8" id="KW-0808">Transferase</keyword>
<dbReference type="PROSITE" id="PS51855">
    <property type="entry name" value="MGS"/>
    <property type="match status" value="1"/>
</dbReference>
<evidence type="ECO:0000313" key="10">
    <source>
        <dbReference type="EMBL" id="MEE6185819.1"/>
    </source>
</evidence>
<dbReference type="CDD" id="cd01421">
    <property type="entry name" value="IMPCH"/>
    <property type="match status" value="1"/>
</dbReference>
<evidence type="ECO:0000256" key="2">
    <source>
        <dbReference type="ARBA" id="ARBA00004954"/>
    </source>
</evidence>